<reference evidence="6 7" key="1">
    <citation type="journal article" date="2015" name="Stand. Genomic Sci.">
        <title>Genomic Encyclopedia of Bacterial and Archaeal Type Strains, Phase III: the genomes of soil and plant-associated and newly described type strains.</title>
        <authorList>
            <person name="Whitman W.B."/>
            <person name="Woyke T."/>
            <person name="Klenk H.P."/>
            <person name="Zhou Y."/>
            <person name="Lilburn T.G."/>
            <person name="Beck B.J."/>
            <person name="De Vos P."/>
            <person name="Vandamme P."/>
            <person name="Eisen J.A."/>
            <person name="Garrity G."/>
            <person name="Hugenholtz P."/>
            <person name="Kyrpides N.C."/>
        </authorList>
    </citation>
    <scope>NUCLEOTIDE SEQUENCE [LARGE SCALE GENOMIC DNA]</scope>
    <source>
        <strain evidence="6 7">CGMCC 1.2546</strain>
    </source>
</reference>
<dbReference type="Proteomes" id="UP000317122">
    <property type="component" value="Unassembled WGS sequence"/>
</dbReference>
<evidence type="ECO:0000313" key="7">
    <source>
        <dbReference type="Proteomes" id="UP000317122"/>
    </source>
</evidence>
<dbReference type="AlphaFoldDB" id="A0A562PD13"/>
<dbReference type="PANTHER" id="PTHR30055:SF234">
    <property type="entry name" value="HTH-TYPE TRANSCRIPTIONAL REGULATOR BETI"/>
    <property type="match status" value="1"/>
</dbReference>
<dbReference type="PROSITE" id="PS50977">
    <property type="entry name" value="HTH_TETR_2"/>
    <property type="match status" value="1"/>
</dbReference>
<dbReference type="InterPro" id="IPR050109">
    <property type="entry name" value="HTH-type_TetR-like_transc_reg"/>
</dbReference>
<dbReference type="Gene3D" id="1.10.357.10">
    <property type="entry name" value="Tetracycline Repressor, domain 2"/>
    <property type="match status" value="1"/>
</dbReference>
<evidence type="ECO:0000256" key="2">
    <source>
        <dbReference type="ARBA" id="ARBA00023125"/>
    </source>
</evidence>
<evidence type="ECO:0000256" key="3">
    <source>
        <dbReference type="ARBA" id="ARBA00023163"/>
    </source>
</evidence>
<dbReference type="InterPro" id="IPR001647">
    <property type="entry name" value="HTH_TetR"/>
</dbReference>
<sequence length="200" mass="22514">MPREYKMRKRADDWHNTRERILRATMQLHDEKGVAPTTFSDIAKRAGLGQATLYRHFPTLGDLVQACGGHVWQQMRPPTPESAAGAFDGLTSTNERLARLVEEIDAFYQRGALRLGLAGRDRDLIPALDYFLKAVEAGVEAYVREALAPSKASKRTVEVVAALMSFPVWSRFRQLDLSGRKSRELTARLIHCAMRAAKDF</sequence>
<dbReference type="PANTHER" id="PTHR30055">
    <property type="entry name" value="HTH-TYPE TRANSCRIPTIONAL REGULATOR RUTR"/>
    <property type="match status" value="1"/>
</dbReference>
<comment type="caution">
    <text evidence="6">The sequence shown here is derived from an EMBL/GenBank/DDBJ whole genome shotgun (WGS) entry which is preliminary data.</text>
</comment>
<dbReference type="EMBL" id="VLKT01000003">
    <property type="protein sequence ID" value="TWI42392.1"/>
    <property type="molecule type" value="Genomic_DNA"/>
</dbReference>
<evidence type="ECO:0000256" key="1">
    <source>
        <dbReference type="ARBA" id="ARBA00023015"/>
    </source>
</evidence>
<dbReference type="SUPFAM" id="SSF46689">
    <property type="entry name" value="Homeodomain-like"/>
    <property type="match status" value="1"/>
</dbReference>
<dbReference type="PRINTS" id="PR00455">
    <property type="entry name" value="HTHTETR"/>
</dbReference>
<keyword evidence="2 4" id="KW-0238">DNA-binding</keyword>
<dbReference type="OrthoDB" id="8535430at2"/>
<name>A0A562PD13_9HYPH</name>
<keyword evidence="3" id="KW-0804">Transcription</keyword>
<dbReference type="GO" id="GO:0000976">
    <property type="term" value="F:transcription cis-regulatory region binding"/>
    <property type="evidence" value="ECO:0007669"/>
    <property type="project" value="TreeGrafter"/>
</dbReference>
<dbReference type="Pfam" id="PF00440">
    <property type="entry name" value="TetR_N"/>
    <property type="match status" value="1"/>
</dbReference>
<dbReference type="RefSeq" id="WP_145713741.1">
    <property type="nucleotide sequence ID" value="NZ_BSPF01000125.1"/>
</dbReference>
<accession>A0A562PD13</accession>
<feature type="domain" description="HTH tetR-type" evidence="5">
    <location>
        <begin position="15"/>
        <end position="75"/>
    </location>
</feature>
<organism evidence="6 7">
    <name type="scientific">Mesorhizobium tianshanense</name>
    <dbReference type="NCBI Taxonomy" id="39844"/>
    <lineage>
        <taxon>Bacteria</taxon>
        <taxon>Pseudomonadati</taxon>
        <taxon>Pseudomonadota</taxon>
        <taxon>Alphaproteobacteria</taxon>
        <taxon>Hyphomicrobiales</taxon>
        <taxon>Phyllobacteriaceae</taxon>
        <taxon>Mesorhizobium</taxon>
    </lineage>
</organism>
<dbReference type="GO" id="GO:0003700">
    <property type="term" value="F:DNA-binding transcription factor activity"/>
    <property type="evidence" value="ECO:0007669"/>
    <property type="project" value="TreeGrafter"/>
</dbReference>
<keyword evidence="1" id="KW-0805">Transcription regulation</keyword>
<proteinExistence type="predicted"/>
<keyword evidence="7" id="KW-1185">Reference proteome</keyword>
<dbReference type="InterPro" id="IPR009057">
    <property type="entry name" value="Homeodomain-like_sf"/>
</dbReference>
<evidence type="ECO:0000259" key="5">
    <source>
        <dbReference type="PROSITE" id="PS50977"/>
    </source>
</evidence>
<evidence type="ECO:0000256" key="4">
    <source>
        <dbReference type="PROSITE-ProRule" id="PRU00335"/>
    </source>
</evidence>
<gene>
    <name evidence="6" type="ORF">IQ26_00767</name>
</gene>
<protein>
    <submittedName>
        <fullName evidence="6">TetR family transcriptional regulator</fullName>
    </submittedName>
</protein>
<feature type="DNA-binding region" description="H-T-H motif" evidence="4">
    <location>
        <begin position="38"/>
        <end position="57"/>
    </location>
</feature>
<evidence type="ECO:0000313" key="6">
    <source>
        <dbReference type="EMBL" id="TWI42392.1"/>
    </source>
</evidence>